<name>D7M4K4_ARALL</name>
<evidence type="ECO:0000313" key="8">
    <source>
        <dbReference type="EMBL" id="EFH50538.1"/>
    </source>
</evidence>
<dbReference type="Pfam" id="PF08276">
    <property type="entry name" value="PAN_2"/>
    <property type="match status" value="1"/>
</dbReference>
<evidence type="ECO:0000256" key="3">
    <source>
        <dbReference type="ARBA" id="ARBA00023157"/>
    </source>
</evidence>
<sequence>MKAEPYLGFASYLRDDGEQFRSMLDLNPQLREMMQNPDFLRQFSSPEMMQQMMTLQQSLLSQNRNTASHHKATVRLCLPGMSSSLVFSVMVGIWYKNIAQRTYVWVANRDNPLLDSNGSFGISETNLVIRDQVNALVWSTELRIQTSPVVAALLDNGNFVLRSSNHLEDLLWQSFDFPTDTLLPHMQLGLDPKSILTSWKSLDDPSSGDYKFKFETEISPKLSIWDKGGRLYDSGPWNGYKFNKLPPLFNLTRTRVGPTCLFIATYETSFSRLVMAYTGLLIQYTWNQSTTEWDWSWSLFNHICDLFNRCGSNAYCDVNVNTKQFCNCIEGFELRNSTNMTDGCTRKTPLKCGADKFIPLVQMSFPYTENTSFPGTSDIQECQDICVVRCKCTAFSITHNLLSGSLECVTWTGELLDLRRNSNESQKIYIKLDGKKKNNNKGKIIGLGVSIPTVIVLFSVAGFCFWKRKQNLATSSRTTLDNFSDSNEIGHGGFGKVYKVRIMLWNTLK</sequence>
<dbReference type="InterPro" id="IPR000858">
    <property type="entry name" value="S_locus_glycoprot_dom"/>
</dbReference>
<dbReference type="PROSITE" id="PS50948">
    <property type="entry name" value="PAN"/>
    <property type="match status" value="1"/>
</dbReference>
<feature type="transmembrane region" description="Helical" evidence="5">
    <location>
        <begin position="444"/>
        <end position="466"/>
    </location>
</feature>
<keyword evidence="5" id="KW-0812">Transmembrane</keyword>
<gene>
    <name evidence="8" type="ORF">ARALYDRAFT_910636</name>
</gene>
<dbReference type="STRING" id="81972.D7M4K4"/>
<dbReference type="InterPro" id="IPR003609">
    <property type="entry name" value="Pan_app"/>
</dbReference>
<accession>D7M4K4</accession>
<dbReference type="eggNOG" id="KOG0010">
    <property type="taxonomic scope" value="Eukaryota"/>
</dbReference>
<proteinExistence type="predicted"/>
<dbReference type="SMART" id="SM00473">
    <property type="entry name" value="PAN_AP"/>
    <property type="match status" value="1"/>
</dbReference>
<reference evidence="9" key="1">
    <citation type="journal article" date="2011" name="Nat. Genet.">
        <title>The Arabidopsis lyrata genome sequence and the basis of rapid genome size change.</title>
        <authorList>
            <person name="Hu T.T."/>
            <person name="Pattyn P."/>
            <person name="Bakker E.G."/>
            <person name="Cao J."/>
            <person name="Cheng J.-F."/>
            <person name="Clark R.M."/>
            <person name="Fahlgren N."/>
            <person name="Fawcett J.A."/>
            <person name="Grimwood J."/>
            <person name="Gundlach H."/>
            <person name="Haberer G."/>
            <person name="Hollister J.D."/>
            <person name="Ossowski S."/>
            <person name="Ottilar R.P."/>
            <person name="Salamov A.A."/>
            <person name="Schneeberger K."/>
            <person name="Spannagl M."/>
            <person name="Wang X."/>
            <person name="Yang L."/>
            <person name="Nasrallah M.E."/>
            <person name="Bergelson J."/>
            <person name="Carrington J.C."/>
            <person name="Gaut B.S."/>
            <person name="Schmutz J."/>
            <person name="Mayer K.F.X."/>
            <person name="Van de Peer Y."/>
            <person name="Grigoriev I.V."/>
            <person name="Nordborg M."/>
            <person name="Weigel D."/>
            <person name="Guo Y.-L."/>
        </authorList>
    </citation>
    <scope>NUCLEOTIDE SEQUENCE [LARGE SCALE GENOMIC DNA]</scope>
    <source>
        <strain evidence="9">cv. MN47</strain>
    </source>
</reference>
<feature type="domain" description="Apple" evidence="7">
    <location>
        <begin position="352"/>
        <end position="433"/>
    </location>
</feature>
<dbReference type="PROSITE" id="PS50927">
    <property type="entry name" value="BULB_LECTIN"/>
    <property type="match status" value="1"/>
</dbReference>
<dbReference type="SUPFAM" id="SSF51110">
    <property type="entry name" value="alpha-D-mannose-specific plant lectins"/>
    <property type="match status" value="1"/>
</dbReference>
<organism evidence="9">
    <name type="scientific">Arabidopsis lyrata subsp. lyrata</name>
    <name type="common">Lyre-leaved rock-cress</name>
    <dbReference type="NCBI Taxonomy" id="81972"/>
    <lineage>
        <taxon>Eukaryota</taxon>
        <taxon>Viridiplantae</taxon>
        <taxon>Streptophyta</taxon>
        <taxon>Embryophyta</taxon>
        <taxon>Tracheophyta</taxon>
        <taxon>Spermatophyta</taxon>
        <taxon>Magnoliopsida</taxon>
        <taxon>eudicotyledons</taxon>
        <taxon>Gunneridae</taxon>
        <taxon>Pentapetalae</taxon>
        <taxon>rosids</taxon>
        <taxon>malvids</taxon>
        <taxon>Brassicales</taxon>
        <taxon>Brassicaceae</taxon>
        <taxon>Camelineae</taxon>
        <taxon>Arabidopsis</taxon>
    </lineage>
</organism>
<evidence type="ECO:0000313" key="9">
    <source>
        <dbReference type="Proteomes" id="UP000008694"/>
    </source>
</evidence>
<dbReference type="CDD" id="cd01098">
    <property type="entry name" value="PAN_AP_plant"/>
    <property type="match status" value="1"/>
</dbReference>
<evidence type="ECO:0000259" key="6">
    <source>
        <dbReference type="PROSITE" id="PS50927"/>
    </source>
</evidence>
<keyword evidence="1" id="KW-0732">Signal</keyword>
<dbReference type="Gramene" id="scaffold_602693.1">
    <property type="protein sequence ID" value="scaffold_602693.1"/>
    <property type="gene ID" value="scaffold_602693.1"/>
</dbReference>
<evidence type="ECO:0000256" key="2">
    <source>
        <dbReference type="ARBA" id="ARBA00022734"/>
    </source>
</evidence>
<dbReference type="AlphaFoldDB" id="D7M4K4"/>
<dbReference type="PANTHER" id="PTHR32444:SF89">
    <property type="entry name" value="S GLYCOPROTEIN"/>
    <property type="match status" value="1"/>
</dbReference>
<dbReference type="PANTHER" id="PTHR32444">
    <property type="entry name" value="BULB-TYPE LECTIN DOMAIN-CONTAINING PROTEIN"/>
    <property type="match status" value="1"/>
</dbReference>
<keyword evidence="3" id="KW-1015">Disulfide bond</keyword>
<keyword evidence="2" id="KW-0430">Lectin</keyword>
<feature type="domain" description="Bulb-type lectin" evidence="6">
    <location>
        <begin position="51"/>
        <end position="174"/>
    </location>
</feature>
<dbReference type="SMART" id="SM00108">
    <property type="entry name" value="B_lectin"/>
    <property type="match status" value="1"/>
</dbReference>
<dbReference type="SMART" id="SM00727">
    <property type="entry name" value="STI1"/>
    <property type="match status" value="1"/>
</dbReference>
<evidence type="ECO:0000259" key="7">
    <source>
        <dbReference type="PROSITE" id="PS50948"/>
    </source>
</evidence>
<evidence type="ECO:0000256" key="5">
    <source>
        <dbReference type="SAM" id="Phobius"/>
    </source>
</evidence>
<dbReference type="InterPro" id="IPR001480">
    <property type="entry name" value="Bulb-type_lectin_dom"/>
</dbReference>
<keyword evidence="5" id="KW-0472">Membrane</keyword>
<dbReference type="HOGENOM" id="CLU_000288_116_2_1"/>
<dbReference type="GO" id="GO:0005524">
    <property type="term" value="F:ATP binding"/>
    <property type="evidence" value="ECO:0007669"/>
    <property type="project" value="UniProtKB-KW"/>
</dbReference>
<keyword evidence="9" id="KW-1185">Reference proteome</keyword>
<dbReference type="EMBL" id="GL348718">
    <property type="protein sequence ID" value="EFH50538.1"/>
    <property type="molecule type" value="Genomic_DNA"/>
</dbReference>
<protein>
    <submittedName>
        <fullName evidence="8">Uncharacterized protein</fullName>
    </submittedName>
</protein>
<dbReference type="Pfam" id="PF00954">
    <property type="entry name" value="S_locus_glycop"/>
    <property type="match status" value="1"/>
</dbReference>
<keyword evidence="5" id="KW-1133">Transmembrane helix</keyword>
<dbReference type="Gene3D" id="2.90.10.30">
    <property type="match status" value="1"/>
</dbReference>
<dbReference type="Proteomes" id="UP000008694">
    <property type="component" value="Unassembled WGS sequence"/>
</dbReference>
<dbReference type="GO" id="GO:0030246">
    <property type="term" value="F:carbohydrate binding"/>
    <property type="evidence" value="ECO:0007669"/>
    <property type="project" value="UniProtKB-KW"/>
</dbReference>
<evidence type="ECO:0000256" key="1">
    <source>
        <dbReference type="ARBA" id="ARBA00022729"/>
    </source>
</evidence>
<evidence type="ECO:0000256" key="4">
    <source>
        <dbReference type="ARBA" id="ARBA00023180"/>
    </source>
</evidence>
<dbReference type="Pfam" id="PF01453">
    <property type="entry name" value="B_lectin"/>
    <property type="match status" value="1"/>
</dbReference>
<dbReference type="InterPro" id="IPR036426">
    <property type="entry name" value="Bulb-type_lectin_dom_sf"/>
</dbReference>
<dbReference type="InterPro" id="IPR006636">
    <property type="entry name" value="STI1_HS-bd"/>
</dbReference>
<keyword evidence="4" id="KW-0325">Glycoprotein</keyword>
<dbReference type="CDD" id="cd00028">
    <property type="entry name" value="B_lectin"/>
    <property type="match status" value="1"/>
</dbReference>
<dbReference type="GO" id="GO:0048544">
    <property type="term" value="P:recognition of pollen"/>
    <property type="evidence" value="ECO:0007669"/>
    <property type="project" value="InterPro"/>
</dbReference>